<evidence type="ECO:0000313" key="10">
    <source>
        <dbReference type="Proteomes" id="UP001445076"/>
    </source>
</evidence>
<name>A0AAW0VPQ5_CHEQU</name>
<evidence type="ECO:0000256" key="4">
    <source>
        <dbReference type="ARBA" id="ARBA00022737"/>
    </source>
</evidence>
<keyword evidence="10" id="KW-1185">Reference proteome</keyword>
<evidence type="ECO:0000256" key="3">
    <source>
        <dbReference type="ARBA" id="ARBA00022729"/>
    </source>
</evidence>
<dbReference type="InterPro" id="IPR013783">
    <property type="entry name" value="Ig-like_fold"/>
</dbReference>
<dbReference type="FunFam" id="2.60.40.10:FF:000093">
    <property type="entry name" value="Down syndrome cell adhesion molecule, isoform B"/>
    <property type="match status" value="1"/>
</dbReference>
<dbReference type="SUPFAM" id="SSF49265">
    <property type="entry name" value="Fibronectin type III"/>
    <property type="match status" value="1"/>
</dbReference>
<evidence type="ECO:0000256" key="1">
    <source>
        <dbReference type="ARBA" id="ARBA00004370"/>
    </source>
</evidence>
<evidence type="ECO:0000313" key="9">
    <source>
        <dbReference type="EMBL" id="KAK8719033.1"/>
    </source>
</evidence>
<dbReference type="Pfam" id="PF00041">
    <property type="entry name" value="fn3"/>
    <property type="match status" value="1"/>
</dbReference>
<accession>A0AAW0VPQ5</accession>
<evidence type="ECO:0000256" key="2">
    <source>
        <dbReference type="ARBA" id="ARBA00022692"/>
    </source>
</evidence>
<keyword evidence="2" id="KW-0812">Transmembrane</keyword>
<evidence type="ECO:0000259" key="8">
    <source>
        <dbReference type="PROSITE" id="PS50853"/>
    </source>
</evidence>
<comment type="caution">
    <text evidence="9">The sequence shown here is derived from an EMBL/GenBank/DDBJ whole genome shotgun (WGS) entry which is preliminary data.</text>
</comment>
<reference evidence="9 10" key="1">
    <citation type="journal article" date="2024" name="BMC Genomics">
        <title>Genome assembly of redclaw crayfish (Cherax quadricarinatus) provides insights into its immune adaptation and hypoxia tolerance.</title>
        <authorList>
            <person name="Liu Z."/>
            <person name="Zheng J."/>
            <person name="Li H."/>
            <person name="Fang K."/>
            <person name="Wang S."/>
            <person name="He J."/>
            <person name="Zhou D."/>
            <person name="Weng S."/>
            <person name="Chi M."/>
            <person name="Gu Z."/>
            <person name="He J."/>
            <person name="Li F."/>
            <person name="Wang M."/>
        </authorList>
    </citation>
    <scope>NUCLEOTIDE SEQUENCE [LARGE SCALE GENOMIC DNA]</scope>
    <source>
        <strain evidence="9">ZL_2023a</strain>
    </source>
</reference>
<keyword evidence="4" id="KW-0677">Repeat</keyword>
<proteinExistence type="predicted"/>
<evidence type="ECO:0000256" key="7">
    <source>
        <dbReference type="ARBA" id="ARBA00023157"/>
    </source>
</evidence>
<dbReference type="InterPro" id="IPR003961">
    <property type="entry name" value="FN3_dom"/>
</dbReference>
<dbReference type="GO" id="GO:0016020">
    <property type="term" value="C:membrane"/>
    <property type="evidence" value="ECO:0007669"/>
    <property type="project" value="UniProtKB-SubCell"/>
</dbReference>
<comment type="subcellular location">
    <subcellularLocation>
        <location evidence="1">Membrane</location>
    </subcellularLocation>
</comment>
<keyword evidence="3" id="KW-0732">Signal</keyword>
<dbReference type="GO" id="GO:0098609">
    <property type="term" value="P:cell-cell adhesion"/>
    <property type="evidence" value="ECO:0007669"/>
    <property type="project" value="TreeGrafter"/>
</dbReference>
<dbReference type="CDD" id="cd00063">
    <property type="entry name" value="FN3"/>
    <property type="match status" value="1"/>
</dbReference>
<keyword evidence="6" id="KW-0472">Membrane</keyword>
<dbReference type="SMART" id="SM00060">
    <property type="entry name" value="FN3"/>
    <property type="match status" value="1"/>
</dbReference>
<keyword evidence="7" id="KW-1015">Disulfide bond</keyword>
<dbReference type="PANTHER" id="PTHR44170">
    <property type="entry name" value="PROTEIN SIDEKICK"/>
    <property type="match status" value="1"/>
</dbReference>
<dbReference type="AlphaFoldDB" id="A0AAW0VPQ5"/>
<protein>
    <recommendedName>
        <fullName evidence="8">Fibronectin type-III domain-containing protein</fullName>
    </recommendedName>
</protein>
<dbReference type="InterPro" id="IPR036116">
    <property type="entry name" value="FN3_sf"/>
</dbReference>
<evidence type="ECO:0000256" key="5">
    <source>
        <dbReference type="ARBA" id="ARBA00022989"/>
    </source>
</evidence>
<gene>
    <name evidence="9" type="ORF">OTU49_014287</name>
</gene>
<dbReference type="EMBL" id="JARKIK010003262">
    <property type="protein sequence ID" value="KAK8719033.1"/>
    <property type="molecule type" value="Genomic_DNA"/>
</dbReference>
<keyword evidence="5" id="KW-1133">Transmembrane helix</keyword>
<dbReference type="PROSITE" id="PS50853">
    <property type="entry name" value="FN3"/>
    <property type="match status" value="1"/>
</dbReference>
<feature type="non-terminal residue" evidence="9">
    <location>
        <position position="1"/>
    </location>
</feature>
<evidence type="ECO:0000256" key="6">
    <source>
        <dbReference type="ARBA" id="ARBA00023136"/>
    </source>
</evidence>
<organism evidence="9 10">
    <name type="scientific">Cherax quadricarinatus</name>
    <name type="common">Australian red claw crayfish</name>
    <dbReference type="NCBI Taxonomy" id="27406"/>
    <lineage>
        <taxon>Eukaryota</taxon>
        <taxon>Metazoa</taxon>
        <taxon>Ecdysozoa</taxon>
        <taxon>Arthropoda</taxon>
        <taxon>Crustacea</taxon>
        <taxon>Multicrustacea</taxon>
        <taxon>Malacostraca</taxon>
        <taxon>Eumalacostraca</taxon>
        <taxon>Eucarida</taxon>
        <taxon>Decapoda</taxon>
        <taxon>Pleocyemata</taxon>
        <taxon>Astacidea</taxon>
        <taxon>Parastacoidea</taxon>
        <taxon>Parastacidae</taxon>
        <taxon>Cherax</taxon>
    </lineage>
</organism>
<feature type="non-terminal residue" evidence="9">
    <location>
        <position position="146"/>
    </location>
</feature>
<dbReference type="Gene3D" id="2.60.40.10">
    <property type="entry name" value="Immunoglobulins"/>
    <property type="match status" value="2"/>
</dbReference>
<dbReference type="Proteomes" id="UP001445076">
    <property type="component" value="Unassembled WGS sequence"/>
</dbReference>
<sequence>GPGPLSTEVFATTLEDVPEAAPEGVTCVALTSTRVQVTWSPPPPALTHGRITTYTLTYTPMDDHTGLPAGESRVVTGQNTIVGDLERYTNYSVSVAASTRAGLGVASHPVNCATEEDVPQAPAGIKAVVSGAESVVVAWSPPQRSH</sequence>
<feature type="domain" description="Fibronectin type-III" evidence="8">
    <location>
        <begin position="21"/>
        <end position="117"/>
    </location>
</feature>
<dbReference type="PANTHER" id="PTHR44170:SF6">
    <property type="entry name" value="CONTACTIN"/>
    <property type="match status" value="1"/>
</dbReference>